<dbReference type="Proteomes" id="UP000016860">
    <property type="component" value="Unassembled WGS sequence"/>
</dbReference>
<comment type="caution">
    <text evidence="1">The sequence shown here is derived from an EMBL/GenBank/DDBJ whole genome shotgun (WGS) entry which is preliminary data.</text>
</comment>
<dbReference type="AlphaFoldDB" id="U4QYF3"/>
<proteinExistence type="predicted"/>
<reference evidence="1 2" key="1">
    <citation type="journal article" date="2013" name="Genome Announc.">
        <title>Draft Genome Sequence of the Cellulolytic Bacterium Clostridium papyrosolvens C7 (ATCC 700395).</title>
        <authorList>
            <person name="Zepeda V."/>
            <person name="Dassa B."/>
            <person name="Borovok I."/>
            <person name="Lamed R."/>
            <person name="Bayer E.A."/>
            <person name="Cate J.H."/>
        </authorList>
    </citation>
    <scope>NUCLEOTIDE SEQUENCE [LARGE SCALE GENOMIC DNA]</scope>
    <source>
        <strain evidence="1 2">C7</strain>
    </source>
</reference>
<dbReference type="STRING" id="1330534.L323_18355"/>
<sequence>MHKLKKLLGKILIGTMLLTLTGTTSLVINAADTTNPYIKLY</sequence>
<organism evidence="1 2">
    <name type="scientific">Ruminiclostridium papyrosolvens C7</name>
    <dbReference type="NCBI Taxonomy" id="1330534"/>
    <lineage>
        <taxon>Bacteria</taxon>
        <taxon>Bacillati</taxon>
        <taxon>Bacillota</taxon>
        <taxon>Clostridia</taxon>
        <taxon>Eubacteriales</taxon>
        <taxon>Oscillospiraceae</taxon>
        <taxon>Ruminiclostridium</taxon>
    </lineage>
</organism>
<evidence type="ECO:0000313" key="2">
    <source>
        <dbReference type="Proteomes" id="UP000016860"/>
    </source>
</evidence>
<accession>U4QYF3</accession>
<name>U4QYF3_9FIRM</name>
<protein>
    <submittedName>
        <fullName evidence="1">Uncharacterized protein</fullName>
    </submittedName>
</protein>
<evidence type="ECO:0000313" key="1">
    <source>
        <dbReference type="EMBL" id="EPR08099.1"/>
    </source>
</evidence>
<dbReference type="EMBL" id="ATAY01000094">
    <property type="protein sequence ID" value="EPR08099.1"/>
    <property type="molecule type" value="Genomic_DNA"/>
</dbReference>
<gene>
    <name evidence="1" type="ORF">L323_18355</name>
</gene>